<evidence type="ECO:0000313" key="3">
    <source>
        <dbReference type="Proteomes" id="UP000233786"/>
    </source>
</evidence>
<keyword evidence="3" id="KW-1185">Reference proteome</keyword>
<dbReference type="EMBL" id="PJNB01000001">
    <property type="protein sequence ID" value="PKW19758.1"/>
    <property type="molecule type" value="Genomic_DNA"/>
</dbReference>
<dbReference type="STRING" id="994479.GCA_000194155_00205"/>
<accession>A0A2N3YA21</accession>
<name>A0A2N3YA21_SACSN</name>
<evidence type="ECO:0000313" key="2">
    <source>
        <dbReference type="EMBL" id="PKW19758.1"/>
    </source>
</evidence>
<protein>
    <submittedName>
        <fullName evidence="2">Uncharacterized protein</fullName>
    </submittedName>
</protein>
<sequence>MLTSFAWLADEPETRVALIGDAVEHRAQSEARDVCPHEQSAEERSDRDGQPAGRAVVADGPSLGSSANAAWIVDNTCGRRSAAAAPSAPPLVALLKGVGA</sequence>
<proteinExistence type="predicted"/>
<comment type="caution">
    <text evidence="2">The sequence shown here is derived from an EMBL/GenBank/DDBJ whole genome shotgun (WGS) entry which is preliminary data.</text>
</comment>
<reference evidence="2" key="1">
    <citation type="submission" date="2017-12" db="EMBL/GenBank/DDBJ databases">
        <title>Sequencing the genomes of 1000 Actinobacteria strains.</title>
        <authorList>
            <person name="Klenk H.-P."/>
        </authorList>
    </citation>
    <scope>NUCLEOTIDE SEQUENCE [LARGE SCALE GENOMIC DNA]</scope>
    <source>
        <strain evidence="2">DSM 44228</strain>
    </source>
</reference>
<organism evidence="2 3">
    <name type="scientific">Saccharopolyspora spinosa</name>
    <dbReference type="NCBI Taxonomy" id="60894"/>
    <lineage>
        <taxon>Bacteria</taxon>
        <taxon>Bacillati</taxon>
        <taxon>Actinomycetota</taxon>
        <taxon>Actinomycetes</taxon>
        <taxon>Pseudonocardiales</taxon>
        <taxon>Pseudonocardiaceae</taxon>
        <taxon>Saccharopolyspora</taxon>
    </lineage>
</organism>
<evidence type="ECO:0000256" key="1">
    <source>
        <dbReference type="SAM" id="MobiDB-lite"/>
    </source>
</evidence>
<dbReference type="Proteomes" id="UP000233786">
    <property type="component" value="Unassembled WGS sequence"/>
</dbReference>
<feature type="region of interest" description="Disordered" evidence="1">
    <location>
        <begin position="26"/>
        <end position="65"/>
    </location>
</feature>
<gene>
    <name evidence="2" type="ORF">A8926_7946</name>
</gene>
<feature type="compositionally biased region" description="Basic and acidic residues" evidence="1">
    <location>
        <begin position="26"/>
        <end position="49"/>
    </location>
</feature>
<dbReference type="AlphaFoldDB" id="A0A2N3YA21"/>
<dbReference type="RefSeq" id="WP_010305319.1">
    <property type="nucleotide sequence ID" value="NZ_CP061007.1"/>
</dbReference>